<evidence type="ECO:0000313" key="13">
    <source>
        <dbReference type="Proteomes" id="UP001652642"/>
    </source>
</evidence>
<feature type="transmembrane region" description="Helical" evidence="11">
    <location>
        <begin position="784"/>
        <end position="804"/>
    </location>
</feature>
<dbReference type="CDD" id="cd15283">
    <property type="entry name" value="7tmC_V2R_pheromone"/>
    <property type="match status" value="1"/>
</dbReference>
<dbReference type="PROSITE" id="PS50259">
    <property type="entry name" value="G_PROTEIN_RECEP_F3_4"/>
    <property type="match status" value="1"/>
</dbReference>
<organism evidence="13 14">
    <name type="scientific">Pogona vitticeps</name>
    <name type="common">central bearded dragon</name>
    <dbReference type="NCBI Taxonomy" id="103695"/>
    <lineage>
        <taxon>Eukaryota</taxon>
        <taxon>Metazoa</taxon>
        <taxon>Chordata</taxon>
        <taxon>Craniata</taxon>
        <taxon>Vertebrata</taxon>
        <taxon>Euteleostomi</taxon>
        <taxon>Lepidosauria</taxon>
        <taxon>Squamata</taxon>
        <taxon>Bifurcata</taxon>
        <taxon>Unidentata</taxon>
        <taxon>Episquamata</taxon>
        <taxon>Toxicofera</taxon>
        <taxon>Iguania</taxon>
        <taxon>Acrodonta</taxon>
        <taxon>Agamidae</taxon>
        <taxon>Amphibolurinae</taxon>
        <taxon>Pogona</taxon>
    </lineage>
</organism>
<proteinExistence type="predicted"/>
<keyword evidence="5 11" id="KW-1133">Transmembrane helix</keyword>
<keyword evidence="8" id="KW-0675">Receptor</keyword>
<dbReference type="PRINTS" id="PR00248">
    <property type="entry name" value="GPCRMGR"/>
</dbReference>
<reference evidence="14" key="1">
    <citation type="submission" date="2025-08" db="UniProtKB">
        <authorList>
            <consortium name="RefSeq"/>
        </authorList>
    </citation>
    <scope>IDENTIFICATION</scope>
</reference>
<feature type="transmembrane region" description="Helical" evidence="11">
    <location>
        <begin position="705"/>
        <end position="723"/>
    </location>
</feature>
<evidence type="ECO:0000256" key="4">
    <source>
        <dbReference type="ARBA" id="ARBA00022729"/>
    </source>
</evidence>
<dbReference type="PRINTS" id="PR01535">
    <property type="entry name" value="VOMERONASL2R"/>
</dbReference>
<accession>A0ABM5GQ76</accession>
<feature type="transmembrane region" description="Helical" evidence="11">
    <location>
        <begin position="749"/>
        <end position="772"/>
    </location>
</feature>
<keyword evidence="4" id="KW-0732">Signal</keyword>
<keyword evidence="9" id="KW-0325">Glycoprotein</keyword>
<comment type="subcellular location">
    <subcellularLocation>
        <location evidence="1">Cell membrane</location>
        <topology evidence="1">Multi-pass membrane protein</topology>
    </subcellularLocation>
</comment>
<dbReference type="PANTHER" id="PTHR24061:SF599">
    <property type="entry name" value="G-PROTEIN COUPLED RECEPTORS FAMILY 3 PROFILE DOMAIN-CONTAINING PROTEIN"/>
    <property type="match status" value="1"/>
</dbReference>
<evidence type="ECO:0000256" key="3">
    <source>
        <dbReference type="ARBA" id="ARBA00022692"/>
    </source>
</evidence>
<sequence length="855" mass="95987">MAGKSNGGGRHEAVRTDVATPASSHWCWFQSGRWAPAAALVHGGRRGASRRVLTQHYQHILGLVFAVKEINGKPQILCNDSLGFQLYDSHFSASSTYLGSMELLSTPGRFIPNYKCGTQNNPIAAIGGPNSNIFLHMATILSIYKIPQLTYGSAPVLANKIKGSFFHQMFPNRAHQHIGILRLLQHFRWTWIGVLYLDDDNGERFVQNVLPTFSLNGICFDFIQSLPKQGTSSLEDFEKLVEEATGTCRKFMQSSANVLILYGEIQTTSVLGMLLKLSDCQDVLVKTKGKLWILTAQMDFTSLSFQRTWGIDYLHGAISLAIESKEVLGFQKYVQGRNPTWEKEDGFMQIFWETAFLCSLLNSTSYHSFDETCSGQEKLETLPTSVFETSMTAHSYSIYNAVFAVVHALQSLISSKSKKRAMVKEQRQKLLSQVSWQLSHFMRSVSFNNSAGQKISFDESGSLVAGFDIINWITFANNSFLRVKVGKVEPHAAQENIFTIHEDNIVWPNSFNQSIPISLCNDNCHEGFSKRIKEREPFCCYDCLPCPEGMISNETDMNNCFQCPERQHPNNDQDLCIPKSVTFLSYKEPLGISLAVIALSFSFIMVWLLGIFIKYRDTPIVKANNRNLTYILLISLLLSFKCALLFIGRPQPVSCLLQQSVFGIVFTVVLSCVLGKTILVILAFKVTQPWSKMRQWMGKPLAYSIVLSCTVIQTIICTVWLTTSPPFPDFDMQSMTKEIVLKCNEGSVIMVYSSIGFIGLLALVCFTVAFLARKLPDTFNEAKFITFSMLAFCSVWVSFVPAYLGAKGKYTVAVEIFSILASSAGLLISLFFPKSYMILLRPELNSKEQLRRIKK</sequence>
<dbReference type="Pfam" id="PF01094">
    <property type="entry name" value="ANF_receptor"/>
    <property type="match status" value="1"/>
</dbReference>
<dbReference type="Pfam" id="PF00003">
    <property type="entry name" value="7tm_3"/>
    <property type="match status" value="1"/>
</dbReference>
<dbReference type="InterPro" id="IPR017979">
    <property type="entry name" value="GPCR_3_CS"/>
</dbReference>
<keyword evidence="3 11" id="KW-0812">Transmembrane</keyword>
<dbReference type="Proteomes" id="UP001652642">
    <property type="component" value="Chromosome 6"/>
</dbReference>
<dbReference type="PROSITE" id="PS00981">
    <property type="entry name" value="G_PROTEIN_RECEP_F3_3"/>
    <property type="match status" value="1"/>
</dbReference>
<feature type="transmembrane region" description="Helical" evidence="11">
    <location>
        <begin position="810"/>
        <end position="832"/>
    </location>
</feature>
<dbReference type="Pfam" id="PF07562">
    <property type="entry name" value="NCD3G"/>
    <property type="match status" value="1"/>
</dbReference>
<keyword evidence="10" id="KW-0807">Transducer</keyword>
<feature type="transmembrane region" description="Helical" evidence="11">
    <location>
        <begin position="590"/>
        <end position="615"/>
    </location>
</feature>
<name>A0ABM5GQ76_9SAUR</name>
<dbReference type="InterPro" id="IPR000337">
    <property type="entry name" value="GPCR_3"/>
</dbReference>
<keyword evidence="7 11" id="KW-0472">Membrane</keyword>
<evidence type="ECO:0000256" key="8">
    <source>
        <dbReference type="ARBA" id="ARBA00023170"/>
    </source>
</evidence>
<dbReference type="GeneID" id="110070350"/>
<dbReference type="SUPFAM" id="SSF53822">
    <property type="entry name" value="Periplasmic binding protein-like I"/>
    <property type="match status" value="1"/>
</dbReference>
<dbReference type="PANTHER" id="PTHR24061">
    <property type="entry name" value="CALCIUM-SENSING RECEPTOR-RELATED"/>
    <property type="match status" value="1"/>
</dbReference>
<dbReference type="InterPro" id="IPR004073">
    <property type="entry name" value="GPCR_3_vmron_rcpt_2"/>
</dbReference>
<evidence type="ECO:0000256" key="9">
    <source>
        <dbReference type="ARBA" id="ARBA00023180"/>
    </source>
</evidence>
<evidence type="ECO:0000256" key="2">
    <source>
        <dbReference type="ARBA" id="ARBA00022475"/>
    </source>
</evidence>
<evidence type="ECO:0000259" key="12">
    <source>
        <dbReference type="PROSITE" id="PS50259"/>
    </source>
</evidence>
<evidence type="ECO:0000256" key="1">
    <source>
        <dbReference type="ARBA" id="ARBA00004651"/>
    </source>
</evidence>
<gene>
    <name evidence="14" type="primary">LOC110070350</name>
</gene>
<protein>
    <submittedName>
        <fullName evidence="14">Vomeronasal type-2 receptor 26-like</fullName>
    </submittedName>
</protein>
<dbReference type="RefSeq" id="XP_072859814.1">
    <property type="nucleotide sequence ID" value="XM_073003713.1"/>
</dbReference>
<evidence type="ECO:0000313" key="14">
    <source>
        <dbReference type="RefSeq" id="XP_072859814.1"/>
    </source>
</evidence>
<feature type="transmembrane region" description="Helical" evidence="11">
    <location>
        <begin position="627"/>
        <end position="648"/>
    </location>
</feature>
<feature type="transmembrane region" description="Helical" evidence="11">
    <location>
        <begin position="660"/>
        <end position="684"/>
    </location>
</feature>
<evidence type="ECO:0000256" key="5">
    <source>
        <dbReference type="ARBA" id="ARBA00022989"/>
    </source>
</evidence>
<keyword evidence="2" id="KW-1003">Cell membrane</keyword>
<evidence type="ECO:0000256" key="11">
    <source>
        <dbReference type="SAM" id="Phobius"/>
    </source>
</evidence>
<keyword evidence="13" id="KW-1185">Reference proteome</keyword>
<dbReference type="InterPro" id="IPR000068">
    <property type="entry name" value="GPCR_3_Ca_sens_rcpt-rel"/>
</dbReference>
<dbReference type="InterPro" id="IPR011500">
    <property type="entry name" value="GPCR_3_9-Cys_dom"/>
</dbReference>
<dbReference type="InterPro" id="IPR038550">
    <property type="entry name" value="GPCR_3_9-Cys_sf"/>
</dbReference>
<feature type="domain" description="G-protein coupled receptors family 3 profile" evidence="12">
    <location>
        <begin position="590"/>
        <end position="854"/>
    </location>
</feature>
<evidence type="ECO:0000256" key="7">
    <source>
        <dbReference type="ARBA" id="ARBA00023136"/>
    </source>
</evidence>
<evidence type="ECO:0000256" key="10">
    <source>
        <dbReference type="ARBA" id="ARBA00023224"/>
    </source>
</evidence>
<dbReference type="InterPro" id="IPR028082">
    <property type="entry name" value="Peripla_BP_I"/>
</dbReference>
<dbReference type="Gene3D" id="3.40.50.2300">
    <property type="match status" value="2"/>
</dbReference>
<dbReference type="InterPro" id="IPR017978">
    <property type="entry name" value="GPCR_3_C"/>
</dbReference>
<dbReference type="InterPro" id="IPR001828">
    <property type="entry name" value="ANF_lig-bd_rcpt"/>
</dbReference>
<evidence type="ECO:0000256" key="6">
    <source>
        <dbReference type="ARBA" id="ARBA00023040"/>
    </source>
</evidence>
<dbReference type="Gene3D" id="2.10.50.30">
    <property type="entry name" value="GPCR, family 3, nine cysteines domain"/>
    <property type="match status" value="1"/>
</dbReference>
<keyword evidence="6" id="KW-0297">G-protein coupled receptor</keyword>